<sequence length="505" mass="57004">MSEEEAKRIGIWVRVSTEDQVRGESPEHHERRARAYAEAKGWTVVEVFRLEAVSGKAVMQHPEAQRMLRLVRGGAITGLVFSKLARLARNTRELLEFAEIFREAGADLISLQEAIDTSTPAGRLFFTMIAAMAQWEREEIVDRVRASVPVRAKLGKPLGGAAPYGYRWRDKKLEPDPVEAPIRTLIHELFREHRRKKTVARILTERGYRTRRGAPFSDSTIDRLLLDTTAKGVHRANYTATSEHKGAWTLKPESEWVYTSVDVIVSEELWDECARILMTQKAGTKRVTKRTTHLFSGLTYCACGAKMYVRTGSPKYVCEACRTKIPAPDLEAIFKEQLRHIFFSPDEIESHNQAAKDALLAKERVVETTASELRRVLAEDQALFDLYVSGTLSKKDFGRRHAPISVRIASLEAELPRLQAELDVLRITAASREEVLGEARDLMDRWDGLAAVEKRQVIEAITERIVVGREDVEIALLHLPNGEIPDQRATRPQGFWAATSCTRAG</sequence>
<gene>
    <name evidence="3" type="ORF">Q0812_11930</name>
</gene>
<feature type="domain" description="Resolvase/invertase-type recombinase catalytic" evidence="1">
    <location>
        <begin position="8"/>
        <end position="155"/>
    </location>
</feature>
<dbReference type="EMBL" id="JAUKTR010000005">
    <property type="protein sequence ID" value="MDO1560136.1"/>
    <property type="molecule type" value="Genomic_DNA"/>
</dbReference>
<protein>
    <submittedName>
        <fullName evidence="3">Recombinase family protein</fullName>
    </submittedName>
</protein>
<dbReference type="InterPro" id="IPR006119">
    <property type="entry name" value="Resolv_N"/>
</dbReference>
<comment type="caution">
    <text evidence="3">The sequence shown here is derived from an EMBL/GenBank/DDBJ whole genome shotgun (WGS) entry which is preliminary data.</text>
</comment>
<dbReference type="InterPro" id="IPR038109">
    <property type="entry name" value="DNA_bind_recomb_sf"/>
</dbReference>
<dbReference type="SUPFAM" id="SSF53041">
    <property type="entry name" value="Resolvase-like"/>
    <property type="match status" value="1"/>
</dbReference>
<dbReference type="PANTHER" id="PTHR30461">
    <property type="entry name" value="DNA-INVERTASE FROM LAMBDOID PROPHAGE"/>
    <property type="match status" value="1"/>
</dbReference>
<dbReference type="InterPro" id="IPR011109">
    <property type="entry name" value="DNA_bind_recombinase_dom"/>
</dbReference>
<name>A0ABT8SNR6_9CAUL</name>
<dbReference type="Proteomes" id="UP001169063">
    <property type="component" value="Unassembled WGS sequence"/>
</dbReference>
<dbReference type="InterPro" id="IPR050639">
    <property type="entry name" value="SSR_resolvase"/>
</dbReference>
<reference evidence="3" key="1">
    <citation type="submission" date="2023-07" db="EMBL/GenBank/DDBJ databases">
        <title>Brevundimonas soil sp. nov., isolated from the soil of chemical plant.</title>
        <authorList>
            <person name="Wu N."/>
        </authorList>
    </citation>
    <scope>NUCLEOTIDE SEQUENCE</scope>
    <source>
        <strain evidence="3">XZ-24</strain>
    </source>
</reference>
<evidence type="ECO:0000259" key="1">
    <source>
        <dbReference type="PROSITE" id="PS51736"/>
    </source>
</evidence>
<accession>A0ABT8SNR6</accession>
<feature type="domain" description="Recombinase" evidence="2">
    <location>
        <begin position="163"/>
        <end position="283"/>
    </location>
</feature>
<evidence type="ECO:0000313" key="4">
    <source>
        <dbReference type="Proteomes" id="UP001169063"/>
    </source>
</evidence>
<organism evidence="3 4">
    <name type="scientific">Peiella sedimenti</name>
    <dbReference type="NCBI Taxonomy" id="3061083"/>
    <lineage>
        <taxon>Bacteria</taxon>
        <taxon>Pseudomonadati</taxon>
        <taxon>Pseudomonadota</taxon>
        <taxon>Alphaproteobacteria</taxon>
        <taxon>Caulobacterales</taxon>
        <taxon>Caulobacteraceae</taxon>
        <taxon>Peiella</taxon>
    </lineage>
</organism>
<dbReference type="Pfam" id="PF00239">
    <property type="entry name" value="Resolvase"/>
    <property type="match status" value="1"/>
</dbReference>
<dbReference type="Gene3D" id="3.90.1750.20">
    <property type="entry name" value="Putative Large Serine Recombinase, Chain B, Domain 2"/>
    <property type="match status" value="1"/>
</dbReference>
<dbReference type="InterPro" id="IPR036162">
    <property type="entry name" value="Resolvase-like_N_sf"/>
</dbReference>
<dbReference type="PROSITE" id="PS51736">
    <property type="entry name" value="RECOMBINASES_3"/>
    <property type="match status" value="1"/>
</dbReference>
<dbReference type="Pfam" id="PF07508">
    <property type="entry name" value="Recombinase"/>
    <property type="match status" value="1"/>
</dbReference>
<dbReference type="SMART" id="SM00857">
    <property type="entry name" value="Resolvase"/>
    <property type="match status" value="1"/>
</dbReference>
<dbReference type="PROSITE" id="PS51737">
    <property type="entry name" value="RECOMBINASE_DNA_BIND"/>
    <property type="match status" value="1"/>
</dbReference>
<dbReference type="CDD" id="cd00338">
    <property type="entry name" value="Ser_Recombinase"/>
    <property type="match status" value="1"/>
</dbReference>
<dbReference type="RefSeq" id="WP_302110566.1">
    <property type="nucleotide sequence ID" value="NZ_JAUKTR010000005.1"/>
</dbReference>
<keyword evidence="4" id="KW-1185">Reference proteome</keyword>
<proteinExistence type="predicted"/>
<evidence type="ECO:0000313" key="3">
    <source>
        <dbReference type="EMBL" id="MDO1560136.1"/>
    </source>
</evidence>
<evidence type="ECO:0000259" key="2">
    <source>
        <dbReference type="PROSITE" id="PS51737"/>
    </source>
</evidence>
<dbReference type="PANTHER" id="PTHR30461:SF23">
    <property type="entry name" value="DNA RECOMBINASE-RELATED"/>
    <property type="match status" value="1"/>
</dbReference>
<dbReference type="Gene3D" id="3.40.50.1390">
    <property type="entry name" value="Resolvase, N-terminal catalytic domain"/>
    <property type="match status" value="1"/>
</dbReference>